<dbReference type="Proteomes" id="UP001162992">
    <property type="component" value="Chromosome 23"/>
</dbReference>
<proteinExistence type="predicted"/>
<reference evidence="2" key="1">
    <citation type="journal article" date="2024" name="Proc. Natl. Acad. Sci. U.S.A.">
        <title>Extraordinary preservation of gene collinearity over three hundred million years revealed in homosporous lycophytes.</title>
        <authorList>
            <person name="Li C."/>
            <person name="Wickell D."/>
            <person name="Kuo L.Y."/>
            <person name="Chen X."/>
            <person name="Nie B."/>
            <person name="Liao X."/>
            <person name="Peng D."/>
            <person name="Ji J."/>
            <person name="Jenkins J."/>
            <person name="Williams M."/>
            <person name="Shu S."/>
            <person name="Plott C."/>
            <person name="Barry K."/>
            <person name="Rajasekar S."/>
            <person name="Grimwood J."/>
            <person name="Han X."/>
            <person name="Sun S."/>
            <person name="Hou Z."/>
            <person name="He W."/>
            <person name="Dai G."/>
            <person name="Sun C."/>
            <person name="Schmutz J."/>
            <person name="Leebens-Mack J.H."/>
            <person name="Li F.W."/>
            <person name="Wang L."/>
        </authorList>
    </citation>
    <scope>NUCLEOTIDE SEQUENCE [LARGE SCALE GENOMIC DNA]</scope>
    <source>
        <strain evidence="2">cv. PW_Plant_1</strain>
    </source>
</reference>
<accession>A0ACC2A9X3</accession>
<sequence length="447" mass="51102">MNLKTNVPTTRIGKYELGRILGEGTFGKVRLGRNLGTGQNVAVKVLDKEKILQHKMVEQIKREISTMKMVKHPNIVQLYEVLASKTKIYIVIEFVTGGELFDKIVKKGRLREDEARKYFQQLINAVDFCHSRGVYHRDLKPENLLLDAEGNLKISDFGLSALPQQLREDGLLHTTCGTPNYVAPEVINSRGYSGATADLWSCGVILFVLMAGYLPFDETNLMNLYRKIYRAEFKCPSWFTSGARKLILRILHPNPKSRITISKILEIEWFRKGYKPAKFVEEDSKNIKDVEDVFSESEEHLITEKRECKPVVMNAFEIISMSPGLDLSGLFQKQQEPVKQETRFTSIRPAKEIISKIEEIVKRLGFHVHKKNYKMKLLGKTIGRKGHLSISTEIFEVAPCLYMVELSKSDGDTLEYRKFEKSLSTGLKDIVWSTEVNMAESMDGEKQ</sequence>
<name>A0ACC2A9X3_DIPCM</name>
<evidence type="ECO:0000313" key="2">
    <source>
        <dbReference type="Proteomes" id="UP001162992"/>
    </source>
</evidence>
<dbReference type="EMBL" id="CM055114">
    <property type="protein sequence ID" value="KAJ7514377.1"/>
    <property type="molecule type" value="Genomic_DNA"/>
</dbReference>
<keyword evidence="2" id="KW-1185">Reference proteome</keyword>
<evidence type="ECO:0000313" key="1">
    <source>
        <dbReference type="EMBL" id="KAJ7514377.1"/>
    </source>
</evidence>
<comment type="caution">
    <text evidence="1">The sequence shown here is derived from an EMBL/GenBank/DDBJ whole genome shotgun (WGS) entry which is preliminary data.</text>
</comment>
<protein>
    <submittedName>
        <fullName evidence="1">Uncharacterized protein</fullName>
    </submittedName>
</protein>
<organism evidence="1 2">
    <name type="scientific">Diphasiastrum complanatum</name>
    <name type="common">Issler's clubmoss</name>
    <name type="synonym">Lycopodium complanatum</name>
    <dbReference type="NCBI Taxonomy" id="34168"/>
    <lineage>
        <taxon>Eukaryota</taxon>
        <taxon>Viridiplantae</taxon>
        <taxon>Streptophyta</taxon>
        <taxon>Embryophyta</taxon>
        <taxon>Tracheophyta</taxon>
        <taxon>Lycopodiopsida</taxon>
        <taxon>Lycopodiales</taxon>
        <taxon>Lycopodiaceae</taxon>
        <taxon>Lycopodioideae</taxon>
        <taxon>Diphasiastrum</taxon>
    </lineage>
</organism>
<gene>
    <name evidence="1" type="ORF">O6H91_23G041600</name>
</gene>